<dbReference type="AlphaFoldDB" id="A0A5N6ZG41"/>
<gene>
    <name evidence="1" type="ORF">BDV28DRAFT_127014</name>
</gene>
<evidence type="ECO:0000313" key="1">
    <source>
        <dbReference type="EMBL" id="KAE8356455.1"/>
    </source>
</evidence>
<sequence>MMESPMRVIISACVTDIGGHPQRRHNTLGTAVCEEFLNREFRVTLQPTGYDHVHIPADFDSSKPVKRWFIFDLNVREELGADDVAQIPHSVYLASLQGDKWTFIPRPQWVESAKLRANSYTWGGRLEQKLVAGMKTSLLQA</sequence>
<dbReference type="OrthoDB" id="4297596at2759"/>
<dbReference type="Proteomes" id="UP000327118">
    <property type="component" value="Unassembled WGS sequence"/>
</dbReference>
<accession>A0A5N6ZG41</accession>
<keyword evidence="2" id="KW-1185">Reference proteome</keyword>
<proteinExistence type="predicted"/>
<dbReference type="EMBL" id="ML739038">
    <property type="protein sequence ID" value="KAE8356455.1"/>
    <property type="molecule type" value="Genomic_DNA"/>
</dbReference>
<evidence type="ECO:0000313" key="2">
    <source>
        <dbReference type="Proteomes" id="UP000327118"/>
    </source>
</evidence>
<reference evidence="2" key="1">
    <citation type="submission" date="2019-04" db="EMBL/GenBank/DDBJ databases">
        <title>Friends and foes A comparative genomics studyof 23 Aspergillus species from section Flavi.</title>
        <authorList>
            <consortium name="DOE Joint Genome Institute"/>
            <person name="Kjaerbolling I."/>
            <person name="Vesth T."/>
            <person name="Frisvad J.C."/>
            <person name="Nybo J.L."/>
            <person name="Theobald S."/>
            <person name="Kildgaard S."/>
            <person name="Isbrandt T."/>
            <person name="Kuo A."/>
            <person name="Sato A."/>
            <person name="Lyhne E.K."/>
            <person name="Kogle M.E."/>
            <person name="Wiebenga A."/>
            <person name="Kun R.S."/>
            <person name="Lubbers R.J."/>
            <person name="Makela M.R."/>
            <person name="Barry K."/>
            <person name="Chovatia M."/>
            <person name="Clum A."/>
            <person name="Daum C."/>
            <person name="Haridas S."/>
            <person name="He G."/>
            <person name="LaButti K."/>
            <person name="Lipzen A."/>
            <person name="Mondo S."/>
            <person name="Riley R."/>
            <person name="Salamov A."/>
            <person name="Simmons B.A."/>
            <person name="Magnuson J.K."/>
            <person name="Henrissat B."/>
            <person name="Mortensen U.H."/>
            <person name="Larsen T.O."/>
            <person name="Devries R.P."/>
            <person name="Grigoriev I.V."/>
            <person name="Machida M."/>
            <person name="Baker S.E."/>
            <person name="Andersen M.R."/>
        </authorList>
    </citation>
    <scope>NUCLEOTIDE SEQUENCE [LARGE SCALE GENOMIC DNA]</scope>
    <source>
        <strain evidence="2">CBS 553.77</strain>
    </source>
</reference>
<protein>
    <submittedName>
        <fullName evidence="1">Uncharacterized protein</fullName>
    </submittedName>
</protein>
<organism evidence="1 2">
    <name type="scientific">Aspergillus coremiiformis</name>
    <dbReference type="NCBI Taxonomy" id="138285"/>
    <lineage>
        <taxon>Eukaryota</taxon>
        <taxon>Fungi</taxon>
        <taxon>Dikarya</taxon>
        <taxon>Ascomycota</taxon>
        <taxon>Pezizomycotina</taxon>
        <taxon>Eurotiomycetes</taxon>
        <taxon>Eurotiomycetidae</taxon>
        <taxon>Eurotiales</taxon>
        <taxon>Aspergillaceae</taxon>
        <taxon>Aspergillus</taxon>
        <taxon>Aspergillus subgen. Circumdati</taxon>
    </lineage>
</organism>
<name>A0A5N6ZG41_9EURO</name>